<keyword evidence="3" id="KW-1185">Reference proteome</keyword>
<sequence length="226" mass="25203">MKKLISAALLSTSMLLGQSVWANTDAEVMRDNLFTIPLSSYQADPNNPNQRLYLKSGAQLNQYQQVIVELPLFLQQNQQHEWELLQPTEANKIAQYFQRQLSAELQQLGISVVTQADANTLRLRSAVTGMGQARPDRKLTDFAPTKAKINLAKRVVGREPYLLMVHTMAQVEDANSGELLAGVVSLKETSKTKVKDQEVTLAYLQKEIDKLAKKNAAQLAHAMGKQ</sequence>
<gene>
    <name evidence="2" type="ORF">HZU75_07585</name>
</gene>
<protein>
    <submittedName>
        <fullName evidence="2">DUF3313 domain-containing protein</fullName>
    </submittedName>
</protein>
<dbReference type="Proteomes" id="UP000510822">
    <property type="component" value="Chromosome"/>
</dbReference>
<dbReference type="KEGG" id="cfon:HZU75_07585"/>
<name>A0A7D5Z336_9NEIS</name>
<reference evidence="2 3" key="1">
    <citation type="journal article" date="2016" name="Int. J. Syst. Evol. Microbiol.">
        <title>Chitinibacter fontanus sp. nov., isolated from a spring.</title>
        <authorList>
            <person name="Sheu S.Y."/>
            <person name="Li Y.S."/>
            <person name="Young C.C."/>
            <person name="Chen W.M."/>
        </authorList>
    </citation>
    <scope>NUCLEOTIDE SEQUENCE [LARGE SCALE GENOMIC DNA]</scope>
    <source>
        <strain evidence="2 3">STM-7</strain>
    </source>
</reference>
<feature type="signal peptide" evidence="1">
    <location>
        <begin position="1"/>
        <end position="22"/>
    </location>
</feature>
<dbReference type="InterPro" id="IPR021747">
    <property type="entry name" value="DUF3313"/>
</dbReference>
<evidence type="ECO:0000313" key="3">
    <source>
        <dbReference type="Proteomes" id="UP000510822"/>
    </source>
</evidence>
<evidence type="ECO:0000313" key="2">
    <source>
        <dbReference type="EMBL" id="QLI81401.1"/>
    </source>
</evidence>
<dbReference type="EMBL" id="CP058952">
    <property type="protein sequence ID" value="QLI81401.1"/>
    <property type="molecule type" value="Genomic_DNA"/>
</dbReference>
<feature type="chain" id="PRO_5028818665" evidence="1">
    <location>
        <begin position="23"/>
        <end position="226"/>
    </location>
</feature>
<dbReference type="Pfam" id="PF11769">
    <property type="entry name" value="DUF3313"/>
    <property type="match status" value="1"/>
</dbReference>
<accession>A0A7D5Z336</accession>
<dbReference type="AlphaFoldDB" id="A0A7D5Z336"/>
<organism evidence="2 3">
    <name type="scientific">Chitinibacter fontanus</name>
    <dbReference type="NCBI Taxonomy" id="1737446"/>
    <lineage>
        <taxon>Bacteria</taxon>
        <taxon>Pseudomonadati</taxon>
        <taxon>Pseudomonadota</taxon>
        <taxon>Betaproteobacteria</taxon>
        <taxon>Neisseriales</taxon>
        <taxon>Chitinibacteraceae</taxon>
        <taxon>Chitinibacter</taxon>
    </lineage>
</organism>
<dbReference type="RefSeq" id="WP_180308527.1">
    <property type="nucleotide sequence ID" value="NZ_CP058952.1"/>
</dbReference>
<keyword evidence="1" id="KW-0732">Signal</keyword>
<evidence type="ECO:0000256" key="1">
    <source>
        <dbReference type="SAM" id="SignalP"/>
    </source>
</evidence>
<proteinExistence type="predicted"/>